<dbReference type="PANTHER" id="PTHR31836">
    <property type="match status" value="1"/>
</dbReference>
<evidence type="ECO:0000256" key="1">
    <source>
        <dbReference type="ARBA" id="ARBA00022729"/>
    </source>
</evidence>
<dbReference type="InterPro" id="IPR007112">
    <property type="entry name" value="Expansin/allergen_DPBB_dom"/>
</dbReference>
<dbReference type="InterPro" id="IPR036749">
    <property type="entry name" value="Expansin_CBD_sf"/>
</dbReference>
<protein>
    <recommendedName>
        <fullName evidence="3">Expansin-like EG45 domain-containing protein</fullName>
    </recommendedName>
</protein>
<dbReference type="Proteomes" id="UP000243579">
    <property type="component" value="Unassembled WGS sequence"/>
</dbReference>
<feature type="chain" id="PRO_5012754485" description="Expansin-like EG45 domain-containing protein" evidence="2">
    <location>
        <begin position="16"/>
        <end position="272"/>
    </location>
</feature>
<proteinExistence type="predicted"/>
<reference evidence="4 5" key="1">
    <citation type="journal article" date="2014" name="Genome Biol. Evol.">
        <title>The secreted proteins of Achlya hypogyna and Thraustotheca clavata identify the ancestral oomycete secretome and reveal gene acquisitions by horizontal gene transfer.</title>
        <authorList>
            <person name="Misner I."/>
            <person name="Blouin N."/>
            <person name="Leonard G."/>
            <person name="Richards T.A."/>
            <person name="Lane C.E."/>
        </authorList>
    </citation>
    <scope>NUCLEOTIDE SEQUENCE [LARGE SCALE GENOMIC DNA]</scope>
    <source>
        <strain evidence="4 5">ATCC 48635</strain>
    </source>
</reference>
<dbReference type="InterPro" id="IPR036908">
    <property type="entry name" value="RlpA-like_sf"/>
</dbReference>
<dbReference type="SMART" id="SM00837">
    <property type="entry name" value="DPBB_1"/>
    <property type="match status" value="1"/>
</dbReference>
<comment type="caution">
    <text evidence="4">The sequence shown here is derived from an EMBL/GenBank/DDBJ whole genome shotgun (WGS) entry which is preliminary data.</text>
</comment>
<sequence length="272" mass="28951">MQHTLATIFVGSAAAQTFSGSATTYGPPGGVAVFGGNCGLMDSLPFAAAFHAALNTAQYGQGVHCGRCIQVQCVGPRCKSHAKIIGQITDRCPECLYGGLDLTLPFFEQVTGDRTDSYPISWQFVDCPVTGGVKVCAKSGSSPWWLAVQPTNTVGGVQSMQINGKPAALTAPVINNYYFKTAQPTTDIPLDKTLVELTAFTGETIHATVALRANECTQLPVQFQTRPPSPPPVCSTHEDGIDYYGNDIGNLPLVPPNAQLQRVHSGWKRVLP</sequence>
<dbReference type="CDD" id="cd22271">
    <property type="entry name" value="DPBB_EXP_N-like"/>
    <property type="match status" value="1"/>
</dbReference>
<evidence type="ECO:0000313" key="5">
    <source>
        <dbReference type="Proteomes" id="UP000243579"/>
    </source>
</evidence>
<evidence type="ECO:0000259" key="3">
    <source>
        <dbReference type="PROSITE" id="PS50842"/>
    </source>
</evidence>
<feature type="domain" description="Expansin-like EG45" evidence="3">
    <location>
        <begin position="35"/>
        <end position="132"/>
    </location>
</feature>
<dbReference type="PROSITE" id="PS50842">
    <property type="entry name" value="EXPANSIN_EG45"/>
    <property type="match status" value="1"/>
</dbReference>
<evidence type="ECO:0000256" key="2">
    <source>
        <dbReference type="SAM" id="SignalP"/>
    </source>
</evidence>
<evidence type="ECO:0000313" key="4">
    <source>
        <dbReference type="EMBL" id="OQR88252.1"/>
    </source>
</evidence>
<dbReference type="Gene3D" id="2.40.40.10">
    <property type="entry name" value="RlpA-like domain"/>
    <property type="match status" value="1"/>
</dbReference>
<dbReference type="EMBL" id="JNBR01001392">
    <property type="protein sequence ID" value="OQR88252.1"/>
    <property type="molecule type" value="Genomic_DNA"/>
</dbReference>
<organism evidence="4 5">
    <name type="scientific">Achlya hypogyna</name>
    <name type="common">Oomycete</name>
    <name type="synonym">Protoachlya hypogyna</name>
    <dbReference type="NCBI Taxonomy" id="1202772"/>
    <lineage>
        <taxon>Eukaryota</taxon>
        <taxon>Sar</taxon>
        <taxon>Stramenopiles</taxon>
        <taxon>Oomycota</taxon>
        <taxon>Saprolegniomycetes</taxon>
        <taxon>Saprolegniales</taxon>
        <taxon>Achlyaceae</taxon>
        <taxon>Achlya</taxon>
    </lineage>
</organism>
<dbReference type="Gene3D" id="2.60.40.760">
    <property type="entry name" value="Expansin, cellulose-binding-like domain"/>
    <property type="match status" value="1"/>
</dbReference>
<keyword evidence="1 2" id="KW-0732">Signal</keyword>
<keyword evidence="5" id="KW-1185">Reference proteome</keyword>
<dbReference type="AlphaFoldDB" id="A0A1V9YRA6"/>
<dbReference type="OrthoDB" id="77736at2759"/>
<accession>A0A1V9YRA6</accession>
<gene>
    <name evidence="4" type="ORF">ACHHYP_07017</name>
</gene>
<dbReference type="InterPro" id="IPR051477">
    <property type="entry name" value="Expansin_CellWall"/>
</dbReference>
<feature type="signal peptide" evidence="2">
    <location>
        <begin position="1"/>
        <end position="15"/>
    </location>
</feature>
<name>A0A1V9YRA6_ACHHY</name>
<dbReference type="SUPFAM" id="SSF50685">
    <property type="entry name" value="Barwin-like endoglucanases"/>
    <property type="match status" value="1"/>
</dbReference>
<dbReference type="PANTHER" id="PTHR31836:SF21">
    <property type="entry name" value="EXPANSIN-LIKE PROTEIN 7"/>
    <property type="match status" value="1"/>
</dbReference>